<protein>
    <submittedName>
        <fullName evidence="1">Uncharacterized protein</fullName>
    </submittedName>
</protein>
<proteinExistence type="predicted"/>
<reference evidence="1" key="1">
    <citation type="submission" date="2020-05" db="EMBL/GenBank/DDBJ databases">
        <authorList>
            <person name="Chiriac C."/>
            <person name="Salcher M."/>
            <person name="Ghai R."/>
            <person name="Kavagutti S V."/>
        </authorList>
    </citation>
    <scope>NUCLEOTIDE SEQUENCE</scope>
</reference>
<name>A0A6J7X996_9CAUD</name>
<dbReference type="EMBL" id="LR798360">
    <property type="protein sequence ID" value="CAB5226314.1"/>
    <property type="molecule type" value="Genomic_DNA"/>
</dbReference>
<gene>
    <name evidence="1" type="ORF">UFOVP760_93</name>
</gene>
<sequence length="225" mass="26325">MNVNYTLKNLYPGIYLCSIKDMYDLAMTFCRVQEFYESPIKQIKGQKFSLIELMSLYAKRNGNVFTYPEDWGGFNVPGPVISNLFKLGIDDYNQYDDIIESIHKKINKEIPIPNHYYLIGSDDDKKTIEHEVCHALYFLDKDYKKKVNSIIKKLIPSARKKAVNVLFQLGYDKSVINDELQAYFSTEFLSLKSKTKLNKKELDNITDVVLELKNNFKEFKKKIKI</sequence>
<evidence type="ECO:0000313" key="1">
    <source>
        <dbReference type="EMBL" id="CAB5226314.1"/>
    </source>
</evidence>
<accession>A0A6J7X996</accession>
<organism evidence="1">
    <name type="scientific">uncultured Caudovirales phage</name>
    <dbReference type="NCBI Taxonomy" id="2100421"/>
    <lineage>
        <taxon>Viruses</taxon>
        <taxon>Duplodnaviria</taxon>
        <taxon>Heunggongvirae</taxon>
        <taxon>Uroviricota</taxon>
        <taxon>Caudoviricetes</taxon>
        <taxon>Peduoviridae</taxon>
        <taxon>Maltschvirus</taxon>
        <taxon>Maltschvirus maltsch</taxon>
    </lineage>
</organism>